<dbReference type="EMBL" id="JH719393">
    <property type="protein sequence ID" value="EJC84028.1"/>
    <property type="molecule type" value="Genomic_DNA"/>
</dbReference>
<reference evidence="1" key="1">
    <citation type="submission" date="2012-02" db="EMBL/GenBank/DDBJ databases">
        <title>Improved High-Quality Draft Sequence of Rhizobium leguminosarum bv. trifolii WSM2297.</title>
        <authorList>
            <consortium name="US DOE Joint Genome Institute"/>
            <person name="Lucas S."/>
            <person name="Han J."/>
            <person name="Lapidus A."/>
            <person name="Cheng J.-F."/>
            <person name="Goodwin L."/>
            <person name="Pitluck S."/>
            <person name="Peters L."/>
            <person name="Ovchinnikova G."/>
            <person name="Zhang X."/>
            <person name="Detter J.C."/>
            <person name="Han C."/>
            <person name="Tapia R."/>
            <person name="Land M."/>
            <person name="Hauser L."/>
            <person name="Kyrpides N."/>
            <person name="Ivanova N."/>
            <person name="Pagani I."/>
            <person name="Brau L."/>
            <person name="Yates R."/>
            <person name="O'Hara G."/>
            <person name="Rui T."/>
            <person name="Howieson J."/>
            <person name="Reeve W."/>
            <person name="Woyke T."/>
        </authorList>
    </citation>
    <scope>NUCLEOTIDE SEQUENCE [LARGE SCALE GENOMIC DNA]</scope>
    <source>
        <strain evidence="1">WSM2297</strain>
    </source>
</reference>
<dbReference type="HOGENOM" id="CLU_153885_0_0_5"/>
<evidence type="ECO:0000313" key="1">
    <source>
        <dbReference type="EMBL" id="EJC84028.1"/>
    </source>
</evidence>
<dbReference type="Proteomes" id="UP000005732">
    <property type="component" value="Unassembled WGS sequence"/>
</dbReference>
<protein>
    <recommendedName>
        <fullName evidence="3">DUF1330 domain-containing protein</fullName>
    </recommendedName>
</protein>
<evidence type="ECO:0000313" key="2">
    <source>
        <dbReference type="EMBL" id="EJC84381.1"/>
    </source>
</evidence>
<name>J0WFB0_RHILT</name>
<organism evidence="1">
    <name type="scientific">Rhizobium leguminosarum bv. trifolii WSM2297</name>
    <dbReference type="NCBI Taxonomy" id="754762"/>
    <lineage>
        <taxon>Bacteria</taxon>
        <taxon>Pseudomonadati</taxon>
        <taxon>Pseudomonadota</taxon>
        <taxon>Alphaproteobacteria</taxon>
        <taxon>Hyphomicrobiales</taxon>
        <taxon>Rhizobiaceae</taxon>
        <taxon>Rhizobium/Agrobacterium group</taxon>
        <taxon>Rhizobium</taxon>
    </lineage>
</organism>
<gene>
    <name evidence="1" type="ORF">Rleg4DRAFT_5819</name>
    <name evidence="2" type="ORF">Rleg4DRAFT_6204</name>
</gene>
<accession>J0WFB0</accession>
<dbReference type="OrthoDB" id="8778976at2"/>
<dbReference type="RefSeq" id="WP_003576726.1">
    <property type="nucleotide sequence ID" value="NZ_JH719393.1"/>
</dbReference>
<dbReference type="EMBL" id="JH719393">
    <property type="protein sequence ID" value="EJC84381.1"/>
    <property type="molecule type" value="Genomic_DNA"/>
</dbReference>
<evidence type="ECO:0008006" key="3">
    <source>
        <dbReference type="Google" id="ProtNLM"/>
    </source>
</evidence>
<sequence>MAFLIEILLPLTDDAHSRFDAVRSELTDKFGGATLFTNAPAEGLWNDGGAIEEDRIVVVEVMADDIDREWWRSYRKALQIRFKQDEIVVRSTAIDRL</sequence>
<dbReference type="AlphaFoldDB" id="J0WFB0"/>
<proteinExistence type="predicted"/>